<dbReference type="Proteomes" id="UP000061603">
    <property type="component" value="Chromosome"/>
</dbReference>
<dbReference type="STRING" id="1565605.PG1C_00365"/>
<dbReference type="FunFam" id="3.30.70.100:FF:000005">
    <property type="entry name" value="Copper-exporting P-type ATPase A"/>
    <property type="match status" value="1"/>
</dbReference>
<reference evidence="13 14" key="1">
    <citation type="journal article" date="2015" name="Genome Announc.">
        <title>Complete Genome Sequence of a Novel Bacterium within the Family Rhodocyclaceae That Degrades Polycyclic Aromatic Hydrocarbons.</title>
        <authorList>
            <person name="Singleton D.R."/>
            <person name="Dickey A.N."/>
            <person name="Scholl E.H."/>
            <person name="Wright F.A."/>
            <person name="Aitken M.D."/>
        </authorList>
    </citation>
    <scope>NUCLEOTIDE SEQUENCE [LARGE SCALE GENOMIC DNA]</scope>
    <source>
        <strain evidence="14">PG1-Ca6</strain>
    </source>
</reference>
<dbReference type="PROSITE" id="PS01047">
    <property type="entry name" value="HMA_1"/>
    <property type="match status" value="1"/>
</dbReference>
<dbReference type="PROSITE" id="PS50846">
    <property type="entry name" value="HMA_2"/>
    <property type="match status" value="1"/>
</dbReference>
<dbReference type="InterPro" id="IPR006121">
    <property type="entry name" value="HMA_dom"/>
</dbReference>
<comment type="function">
    <text evidence="9 10">Involved in mercury resistance. Acts as a mercury scavenger that specifically binds to a mercuric ion in the periplasm and probably passes it to the cytoplasmic mercuric reductase MerA via the mercuric transport protein MerT.</text>
</comment>
<evidence type="ECO:0000256" key="10">
    <source>
        <dbReference type="RuleBase" id="RU361212"/>
    </source>
</evidence>
<keyword evidence="4 10" id="KW-0475">Mercuric resistance</keyword>
<keyword evidence="6 11" id="KW-0732">Signal</keyword>
<accession>A0A0C5JJ03</accession>
<gene>
    <name evidence="10" type="primary">merP</name>
    <name evidence="13" type="ORF">PG1C_00365</name>
</gene>
<dbReference type="PANTHER" id="PTHR46594:SF4">
    <property type="entry name" value="P-TYPE CATION-TRANSPORTING ATPASE"/>
    <property type="match status" value="1"/>
</dbReference>
<dbReference type="RefSeq" id="WP_202635485.1">
    <property type="nucleotide sequence ID" value="NZ_CP010554.1"/>
</dbReference>
<evidence type="ECO:0000256" key="7">
    <source>
        <dbReference type="ARBA" id="ARBA00022764"/>
    </source>
</evidence>
<feature type="chain" id="PRO_5002178722" description="Periplasmic mercury ion-binding protein" evidence="11">
    <location>
        <begin position="20"/>
        <end position="91"/>
    </location>
</feature>
<feature type="signal peptide" evidence="11">
    <location>
        <begin position="1"/>
        <end position="19"/>
    </location>
</feature>
<evidence type="ECO:0000256" key="3">
    <source>
        <dbReference type="ARBA" id="ARBA00011245"/>
    </source>
</evidence>
<keyword evidence="5 10" id="KW-0479">Metal-binding</keyword>
<dbReference type="NCBIfam" id="TIGR02052">
    <property type="entry name" value="MerP"/>
    <property type="match status" value="1"/>
</dbReference>
<dbReference type="SUPFAM" id="SSF55008">
    <property type="entry name" value="HMA, heavy metal-associated domain"/>
    <property type="match status" value="1"/>
</dbReference>
<dbReference type="AlphaFoldDB" id="A0A0C5JJ03"/>
<evidence type="ECO:0000256" key="2">
    <source>
        <dbReference type="ARBA" id="ARBA00005938"/>
    </source>
</evidence>
<keyword evidence="7 10" id="KW-0574">Periplasm</keyword>
<dbReference type="CDD" id="cd00371">
    <property type="entry name" value="HMA"/>
    <property type="match status" value="1"/>
</dbReference>
<organism evidence="13 14">
    <name type="scientific">Rugosibacter aromaticivorans</name>
    <dbReference type="NCBI Taxonomy" id="1565605"/>
    <lineage>
        <taxon>Bacteria</taxon>
        <taxon>Pseudomonadati</taxon>
        <taxon>Pseudomonadota</taxon>
        <taxon>Betaproteobacteria</taxon>
        <taxon>Nitrosomonadales</taxon>
        <taxon>Sterolibacteriaceae</taxon>
        <taxon>Rugosibacter</taxon>
    </lineage>
</organism>
<dbReference type="GO" id="GO:0015097">
    <property type="term" value="F:mercury ion transmembrane transporter activity"/>
    <property type="evidence" value="ECO:0007669"/>
    <property type="project" value="UniProtKB-UniRule"/>
</dbReference>
<dbReference type="EMBL" id="CP010554">
    <property type="protein sequence ID" value="AJP47306.1"/>
    <property type="molecule type" value="Genomic_DNA"/>
</dbReference>
<dbReference type="InterPro" id="IPR001802">
    <property type="entry name" value="MerP/CopZ"/>
</dbReference>
<dbReference type="PRINTS" id="PR00946">
    <property type="entry name" value="HGSCAVENGER"/>
</dbReference>
<dbReference type="Pfam" id="PF00403">
    <property type="entry name" value="HMA"/>
    <property type="match status" value="1"/>
</dbReference>
<evidence type="ECO:0000313" key="14">
    <source>
        <dbReference type="Proteomes" id="UP000061603"/>
    </source>
</evidence>
<keyword evidence="14" id="KW-1185">Reference proteome</keyword>
<keyword evidence="8 10" id="KW-0476">Mercury</keyword>
<evidence type="ECO:0000313" key="13">
    <source>
        <dbReference type="EMBL" id="AJP47306.1"/>
    </source>
</evidence>
<proteinExistence type="inferred from homology"/>
<dbReference type="KEGG" id="rbu:PG1C_00365"/>
<evidence type="ECO:0000256" key="4">
    <source>
        <dbReference type="ARBA" id="ARBA00022466"/>
    </source>
</evidence>
<evidence type="ECO:0000256" key="5">
    <source>
        <dbReference type="ARBA" id="ARBA00022723"/>
    </source>
</evidence>
<comment type="subunit">
    <text evidence="3">Monomer.</text>
</comment>
<feature type="domain" description="HMA" evidence="12">
    <location>
        <begin position="22"/>
        <end position="88"/>
    </location>
</feature>
<dbReference type="PATRIC" id="fig|1565605.3.peg.79"/>
<name>A0A0C5JJ03_9PROT</name>
<evidence type="ECO:0000256" key="6">
    <source>
        <dbReference type="ARBA" id="ARBA00022729"/>
    </source>
</evidence>
<evidence type="ECO:0000256" key="8">
    <source>
        <dbReference type="ARBA" id="ARBA00022914"/>
    </source>
</evidence>
<dbReference type="HOGENOM" id="CLU_134973_2_1_4"/>
<comment type="subcellular location">
    <subcellularLocation>
        <location evidence="1 10">Periplasm</location>
    </subcellularLocation>
</comment>
<sequence>MKNLLAAVALAAVVAPAWAATQTVTLSVPGMTCAACPITVKKALLKVEGVSHVDVTFEKRQAVVTFDDAKTSVQKLTQATEGAGYPSSVKR</sequence>
<dbReference type="InterPro" id="IPR011795">
    <property type="entry name" value="MerP"/>
</dbReference>
<evidence type="ECO:0000256" key="1">
    <source>
        <dbReference type="ARBA" id="ARBA00004418"/>
    </source>
</evidence>
<protein>
    <recommendedName>
        <fullName evidence="10">Periplasmic mercury ion-binding protein</fullName>
    </recommendedName>
</protein>
<evidence type="ECO:0000256" key="11">
    <source>
        <dbReference type="SAM" id="SignalP"/>
    </source>
</evidence>
<dbReference type="InterPro" id="IPR036163">
    <property type="entry name" value="HMA_dom_sf"/>
</dbReference>
<dbReference type="InterPro" id="IPR017969">
    <property type="entry name" value="Heavy-metal-associated_CS"/>
</dbReference>
<evidence type="ECO:0000256" key="9">
    <source>
        <dbReference type="ARBA" id="ARBA00045344"/>
    </source>
</evidence>
<dbReference type="PANTHER" id="PTHR46594">
    <property type="entry name" value="P-TYPE CATION-TRANSPORTING ATPASE"/>
    <property type="match status" value="1"/>
</dbReference>
<evidence type="ECO:0000259" key="12">
    <source>
        <dbReference type="PROSITE" id="PS50846"/>
    </source>
</evidence>
<comment type="similarity">
    <text evidence="2">Belongs to the MerP family.</text>
</comment>
<dbReference type="Gene3D" id="3.30.70.100">
    <property type="match status" value="1"/>
</dbReference>
<dbReference type="GO" id="GO:0045340">
    <property type="term" value="F:mercury ion binding"/>
    <property type="evidence" value="ECO:0007669"/>
    <property type="project" value="UniProtKB-UniRule"/>
</dbReference>
<dbReference type="GO" id="GO:0042597">
    <property type="term" value="C:periplasmic space"/>
    <property type="evidence" value="ECO:0007669"/>
    <property type="project" value="UniProtKB-SubCell"/>
</dbReference>